<reference evidence="1" key="1">
    <citation type="journal article" date="2023" name="Insect Mol. Biol.">
        <title>Genome sequencing provides insights into the evolution of gene families encoding plant cell wall-degrading enzymes in longhorned beetles.</title>
        <authorList>
            <person name="Shin N.R."/>
            <person name="Okamura Y."/>
            <person name="Kirsch R."/>
            <person name="Pauchet Y."/>
        </authorList>
    </citation>
    <scope>NUCLEOTIDE SEQUENCE</scope>
    <source>
        <strain evidence="1">MMC_N1</strain>
    </source>
</reference>
<proteinExistence type="predicted"/>
<keyword evidence="2" id="KW-1185">Reference proteome</keyword>
<dbReference type="Proteomes" id="UP001162164">
    <property type="component" value="Unassembled WGS sequence"/>
</dbReference>
<evidence type="ECO:0000313" key="1">
    <source>
        <dbReference type="EMBL" id="KAJ8971124.1"/>
    </source>
</evidence>
<sequence length="49" mass="6018">MYLVERVYTANAENPRKHESRRSEAHWRLNTLQKDLRCSGILEHEFFER</sequence>
<dbReference type="EMBL" id="JAPWTJ010001521">
    <property type="protein sequence ID" value="KAJ8971124.1"/>
    <property type="molecule type" value="Genomic_DNA"/>
</dbReference>
<protein>
    <submittedName>
        <fullName evidence="1">Uncharacterized protein</fullName>
    </submittedName>
</protein>
<gene>
    <name evidence="1" type="ORF">NQ317_007673</name>
</gene>
<name>A0ABQ9J2Q1_9CUCU</name>
<organism evidence="1 2">
    <name type="scientific">Molorchus minor</name>
    <dbReference type="NCBI Taxonomy" id="1323400"/>
    <lineage>
        <taxon>Eukaryota</taxon>
        <taxon>Metazoa</taxon>
        <taxon>Ecdysozoa</taxon>
        <taxon>Arthropoda</taxon>
        <taxon>Hexapoda</taxon>
        <taxon>Insecta</taxon>
        <taxon>Pterygota</taxon>
        <taxon>Neoptera</taxon>
        <taxon>Endopterygota</taxon>
        <taxon>Coleoptera</taxon>
        <taxon>Polyphaga</taxon>
        <taxon>Cucujiformia</taxon>
        <taxon>Chrysomeloidea</taxon>
        <taxon>Cerambycidae</taxon>
        <taxon>Lamiinae</taxon>
        <taxon>Monochamini</taxon>
        <taxon>Molorchus</taxon>
    </lineage>
</organism>
<comment type="caution">
    <text evidence="1">The sequence shown here is derived from an EMBL/GenBank/DDBJ whole genome shotgun (WGS) entry which is preliminary data.</text>
</comment>
<evidence type="ECO:0000313" key="2">
    <source>
        <dbReference type="Proteomes" id="UP001162164"/>
    </source>
</evidence>
<accession>A0ABQ9J2Q1</accession>